<sequence>MLKIVGRSRSIRGGGGGGVSSGHAGVSKAHGPYTPLVSEPGHVSGPTLQNSTVLGLVDNVDDPAVSFSDGRSPYLNRPLPPPPPPKTSVTMPGRPTTSGGLTTGKGMGSRNFDKRISRDDMFLKPASKAAFDNRRISRDDMFVGRKSSSRAAFHVPIRTQLPTPESSPRYEAPPMAAIPARMATPESLRSGEIQIGMALGSPSHPPSVASTAWQPQMPVVREAAPSSATKSEQPLQRSKTRRKIFGIFGSRKHAEPAKAQLESSDSESAATTPVRAVAQSPREGAPMRSNTQTQRPKHQPLMVRTNTEPFAKSPLREASTQPVLRSKASEPAFGHSHRSRAAMQDSLQVPAARSVSRPARSPYLDIEIPDVKMERYSVMFGSLLNQQKQQQPASSLLARRQATLDKLKNINDRIVQEEEARHPVRDTVREKRASSPQPTKSPGFTLFPPTPSTAKHVDSPPMPPPPMLSPRLRSNTSPALLQSPVKTTFEHAAQEPSPSLHPDRPKGSRLQVNPLRGNPTMRSEAVYETRELRKPKPVYFDPDQSSLILDSPDELSEDESRLTRPFNPEIPEPQWQMASPLTPAPPSSTSSSASSTRKRSRSSVSSVKTHVTKPSVEINEADSVLKNAVEVSIARQISISRQQRQMLRPLQSSTIQSSRRRANTTTTGPVRNQLGRNEKLQETKSSTPTLVVPPEAMERSQLMQHRKSERVVLEAA</sequence>
<dbReference type="RefSeq" id="XP_030992246.1">
    <property type="nucleotide sequence ID" value="XM_031143456.1"/>
</dbReference>
<reference evidence="2 3" key="1">
    <citation type="submission" date="2019-06" db="EMBL/GenBank/DDBJ databases">
        <title>Draft genome sequence of the filamentous fungus Phialemoniopsis curvata isolated from diesel fuel.</title>
        <authorList>
            <person name="Varaljay V.A."/>
            <person name="Lyon W.J."/>
            <person name="Crouch A.L."/>
            <person name="Drake C.E."/>
            <person name="Hollomon J.M."/>
            <person name="Nadeau L.J."/>
            <person name="Nunn H.S."/>
            <person name="Stevenson B.S."/>
            <person name="Bojanowski C.L."/>
            <person name="Crookes-Goodson W.J."/>
        </authorList>
    </citation>
    <scope>NUCLEOTIDE SEQUENCE [LARGE SCALE GENOMIC DNA]</scope>
    <source>
        <strain evidence="2 3">D216</strain>
    </source>
</reference>
<organism evidence="2 3">
    <name type="scientific">Thyridium curvatum</name>
    <dbReference type="NCBI Taxonomy" id="1093900"/>
    <lineage>
        <taxon>Eukaryota</taxon>
        <taxon>Fungi</taxon>
        <taxon>Dikarya</taxon>
        <taxon>Ascomycota</taxon>
        <taxon>Pezizomycotina</taxon>
        <taxon>Sordariomycetes</taxon>
        <taxon>Sordariomycetidae</taxon>
        <taxon>Thyridiales</taxon>
        <taxon>Thyridiaceae</taxon>
        <taxon>Thyridium</taxon>
    </lineage>
</organism>
<feature type="region of interest" description="Disordered" evidence="1">
    <location>
        <begin position="644"/>
        <end position="716"/>
    </location>
</feature>
<name>A0A507AJM2_9PEZI</name>
<feature type="region of interest" description="Disordered" evidence="1">
    <location>
        <begin position="489"/>
        <end position="610"/>
    </location>
</feature>
<evidence type="ECO:0000313" key="2">
    <source>
        <dbReference type="EMBL" id="TPX10535.1"/>
    </source>
</evidence>
<feature type="compositionally biased region" description="Basic and acidic residues" evidence="1">
    <location>
        <begin position="525"/>
        <end position="534"/>
    </location>
</feature>
<feature type="compositionally biased region" description="Polar residues" evidence="1">
    <location>
        <begin position="261"/>
        <end position="271"/>
    </location>
</feature>
<feature type="region of interest" description="Disordered" evidence="1">
    <location>
        <begin position="65"/>
        <end position="119"/>
    </location>
</feature>
<evidence type="ECO:0000313" key="3">
    <source>
        <dbReference type="Proteomes" id="UP000319257"/>
    </source>
</evidence>
<feature type="compositionally biased region" description="Basic and acidic residues" evidence="1">
    <location>
        <begin position="414"/>
        <end position="433"/>
    </location>
</feature>
<dbReference type="STRING" id="1093900.A0A507AJM2"/>
<feature type="compositionally biased region" description="Polar residues" evidence="1">
    <location>
        <begin position="650"/>
        <end position="670"/>
    </location>
</feature>
<keyword evidence="3" id="KW-1185">Reference proteome</keyword>
<dbReference type="InParanoid" id="A0A507AJM2"/>
<proteinExistence type="predicted"/>
<dbReference type="AlphaFoldDB" id="A0A507AJM2"/>
<dbReference type="OrthoDB" id="5404004at2759"/>
<protein>
    <submittedName>
        <fullName evidence="2">Uncharacterized protein</fullName>
    </submittedName>
</protein>
<feature type="region of interest" description="Disordered" evidence="1">
    <location>
        <begin position="1"/>
        <end position="49"/>
    </location>
</feature>
<gene>
    <name evidence="2" type="ORF">E0L32_008585</name>
</gene>
<accession>A0A507AJM2</accession>
<feature type="compositionally biased region" description="Polar residues" evidence="1">
    <location>
        <begin position="87"/>
        <end position="100"/>
    </location>
</feature>
<evidence type="ECO:0000256" key="1">
    <source>
        <dbReference type="SAM" id="MobiDB-lite"/>
    </source>
</evidence>
<feature type="region of interest" description="Disordered" evidence="1">
    <location>
        <begin position="414"/>
        <end position="477"/>
    </location>
</feature>
<dbReference type="GeneID" id="41976032"/>
<dbReference type="EMBL" id="SKBQ01000057">
    <property type="protein sequence ID" value="TPX10535.1"/>
    <property type="molecule type" value="Genomic_DNA"/>
</dbReference>
<comment type="caution">
    <text evidence="2">The sequence shown here is derived from an EMBL/GenBank/DDBJ whole genome shotgun (WGS) entry which is preliminary data.</text>
</comment>
<feature type="region of interest" description="Disordered" evidence="1">
    <location>
        <begin position="196"/>
        <end position="354"/>
    </location>
</feature>
<feature type="region of interest" description="Disordered" evidence="1">
    <location>
        <begin position="153"/>
        <end position="172"/>
    </location>
</feature>
<dbReference type="Proteomes" id="UP000319257">
    <property type="component" value="Unassembled WGS sequence"/>
</dbReference>
<feature type="compositionally biased region" description="Polar residues" evidence="1">
    <location>
        <begin position="226"/>
        <end position="237"/>
    </location>
</feature>